<sequence precursor="true">MTIARALHMRCFLVAALFFLSGCASMNLDYEEPSVELTSFKALPANGFEQNFEIGLKLTNPNNFDLPFNGISYQLSVAGEELAHGVASNIPTAKAYGESRFVVPISASLFGGFKVIKALMASKGQDISYQLEAKLDIDIPFMPKLTVIQDGIVPLVRSLD</sequence>
<dbReference type="Pfam" id="PF03168">
    <property type="entry name" value="LEA_2"/>
    <property type="match status" value="1"/>
</dbReference>
<dbReference type="InterPro" id="IPR004864">
    <property type="entry name" value="LEA_2"/>
</dbReference>
<keyword evidence="1" id="KW-0732">Signal</keyword>
<dbReference type="EMBL" id="JQED01000029">
    <property type="protein sequence ID" value="KGJ91465.1"/>
    <property type="molecule type" value="Genomic_DNA"/>
</dbReference>
<gene>
    <name evidence="3" type="ORF">ND2E_3330</name>
</gene>
<dbReference type="OrthoDB" id="6196336at2"/>
<evidence type="ECO:0000313" key="3">
    <source>
        <dbReference type="EMBL" id="KGJ91465.1"/>
    </source>
</evidence>
<dbReference type="InterPro" id="IPR013990">
    <property type="entry name" value="WHy-dom"/>
</dbReference>
<organism evidence="3 4">
    <name type="scientific">Colwellia psychrerythraea</name>
    <name type="common">Vibrio psychroerythus</name>
    <dbReference type="NCBI Taxonomy" id="28229"/>
    <lineage>
        <taxon>Bacteria</taxon>
        <taxon>Pseudomonadati</taxon>
        <taxon>Pseudomonadota</taxon>
        <taxon>Gammaproteobacteria</taxon>
        <taxon>Alteromonadales</taxon>
        <taxon>Colwelliaceae</taxon>
        <taxon>Colwellia</taxon>
    </lineage>
</organism>
<dbReference type="SUPFAM" id="SSF117070">
    <property type="entry name" value="LEA14-like"/>
    <property type="match status" value="1"/>
</dbReference>
<evidence type="ECO:0000259" key="2">
    <source>
        <dbReference type="SMART" id="SM00769"/>
    </source>
</evidence>
<dbReference type="Proteomes" id="UP000029843">
    <property type="component" value="Unassembled WGS sequence"/>
</dbReference>
<reference evidence="3 4" key="1">
    <citation type="submission" date="2014-08" db="EMBL/GenBank/DDBJ databases">
        <title>Genomic and Phenotypic Diversity of Colwellia psychrerythraea strains from Disparate Marine Basins.</title>
        <authorList>
            <person name="Techtmann S.M."/>
            <person name="Stelling S.C."/>
            <person name="Utturkar S.M."/>
            <person name="Alshibli N."/>
            <person name="Harris A."/>
            <person name="Brown S.D."/>
            <person name="Hazen T.C."/>
        </authorList>
    </citation>
    <scope>NUCLEOTIDE SEQUENCE [LARGE SCALE GENOMIC DNA]</scope>
    <source>
        <strain evidence="3 4">ND2E</strain>
    </source>
</reference>
<dbReference type="RefSeq" id="WP_033094078.1">
    <property type="nucleotide sequence ID" value="NZ_JQED01000029.1"/>
</dbReference>
<dbReference type="SMART" id="SM00769">
    <property type="entry name" value="WHy"/>
    <property type="match status" value="1"/>
</dbReference>
<dbReference type="AlphaFoldDB" id="A0A099KMJ4"/>
<dbReference type="PATRIC" id="fig|28229.4.peg.2381"/>
<evidence type="ECO:0000256" key="1">
    <source>
        <dbReference type="SAM" id="SignalP"/>
    </source>
</evidence>
<evidence type="ECO:0000313" key="4">
    <source>
        <dbReference type="Proteomes" id="UP000029843"/>
    </source>
</evidence>
<dbReference type="PROSITE" id="PS51257">
    <property type="entry name" value="PROKAR_LIPOPROTEIN"/>
    <property type="match status" value="1"/>
</dbReference>
<feature type="chain" id="PRO_5001948639" evidence="1">
    <location>
        <begin position="27"/>
        <end position="160"/>
    </location>
</feature>
<name>A0A099KMJ4_COLPS</name>
<comment type="caution">
    <text evidence="3">The sequence shown here is derived from an EMBL/GenBank/DDBJ whole genome shotgun (WGS) entry which is preliminary data.</text>
</comment>
<dbReference type="Gene3D" id="2.60.40.1820">
    <property type="match status" value="1"/>
</dbReference>
<dbReference type="GO" id="GO:0009269">
    <property type="term" value="P:response to desiccation"/>
    <property type="evidence" value="ECO:0007669"/>
    <property type="project" value="InterPro"/>
</dbReference>
<accession>A0A099KMJ4</accession>
<proteinExistence type="predicted"/>
<protein>
    <submittedName>
        <fullName evidence="3">Late embryogenesis abundant protein 2</fullName>
    </submittedName>
</protein>
<feature type="signal peptide" evidence="1">
    <location>
        <begin position="1"/>
        <end position="26"/>
    </location>
</feature>
<feature type="domain" description="Water stress and hypersensitive response" evidence="2">
    <location>
        <begin position="35"/>
        <end position="154"/>
    </location>
</feature>